<keyword evidence="4" id="KW-0812">Transmembrane</keyword>
<dbReference type="InterPro" id="IPR009729">
    <property type="entry name" value="Gal-3-0_sulfotransfrase"/>
</dbReference>
<evidence type="ECO:0000256" key="1">
    <source>
        <dbReference type="ARBA" id="ARBA00004323"/>
    </source>
</evidence>
<comment type="similarity">
    <text evidence="2">Belongs to the galactose-3-O-sulfotransferase family.</text>
</comment>
<keyword evidence="7" id="KW-0333">Golgi apparatus</keyword>
<gene>
    <name evidence="10" type="ORF">EB796_006072</name>
</gene>
<dbReference type="PANTHER" id="PTHR14647:SF87">
    <property type="entry name" value="PUTATIVE-RELATED"/>
    <property type="match status" value="1"/>
</dbReference>
<comment type="subcellular location">
    <subcellularLocation>
        <location evidence="1">Golgi apparatus membrane</location>
        <topology evidence="1">Single-pass type II membrane protein</topology>
    </subcellularLocation>
</comment>
<dbReference type="GO" id="GO:0009247">
    <property type="term" value="P:glycolipid biosynthetic process"/>
    <property type="evidence" value="ECO:0007669"/>
    <property type="project" value="InterPro"/>
</dbReference>
<dbReference type="Pfam" id="PF06990">
    <property type="entry name" value="Gal-3-0_sulfotr"/>
    <property type="match status" value="1"/>
</dbReference>
<dbReference type="GO" id="GO:0001733">
    <property type="term" value="F:galactosylceramide sulfotransferase activity"/>
    <property type="evidence" value="ECO:0007669"/>
    <property type="project" value="InterPro"/>
</dbReference>
<keyword evidence="11" id="KW-1185">Reference proteome</keyword>
<evidence type="ECO:0000256" key="7">
    <source>
        <dbReference type="ARBA" id="ARBA00023034"/>
    </source>
</evidence>
<keyword evidence="8" id="KW-0472">Membrane</keyword>
<evidence type="ECO:0000256" key="2">
    <source>
        <dbReference type="ARBA" id="ARBA00008124"/>
    </source>
</evidence>
<keyword evidence="3" id="KW-0808">Transferase</keyword>
<evidence type="ECO:0000313" key="11">
    <source>
        <dbReference type="Proteomes" id="UP000593567"/>
    </source>
</evidence>
<evidence type="ECO:0000256" key="4">
    <source>
        <dbReference type="ARBA" id="ARBA00022692"/>
    </source>
</evidence>
<evidence type="ECO:0000313" key="10">
    <source>
        <dbReference type="EMBL" id="KAF6035632.1"/>
    </source>
</evidence>
<sequence>MKLESGWITKTPLVAVRTLENNKSVENISRVPNKSGLTRRPYNSSHIVYIKVHKAASSTIQNILMRVGMKLNLTFALPEGKITTHQIGWPAKFSRAKHLKKYPKTPDVLCLHTVLSNDLIKTMPQDSFYFTSLRDPFTQVLSMFEYYNMQTCLLWKNNASFLDLIRSGSLKCKGLTIKCPQAFDLGLNIVSADDDTAIANLIQRIDEQFHFVIIVEYFNECLILLRDMLGWTTADILYFKSNFNGEAKKKSTNSTLPPEDNEQARASIYKYLKADLALYKHFKIKLEKVIALKRNYINAEIVKLNKLQNAWMADCVQDILPAKKILDRRFRPYGKGSRGYLLTETGLSNSSCISLAIAEIPHVIQLKDYQEKLLHASTVLKP</sequence>
<dbReference type="AlphaFoldDB" id="A0A7J7KAD9"/>
<accession>A0A7J7KAD9</accession>
<evidence type="ECO:0000256" key="3">
    <source>
        <dbReference type="ARBA" id="ARBA00022679"/>
    </source>
</evidence>
<evidence type="ECO:0000256" key="8">
    <source>
        <dbReference type="ARBA" id="ARBA00023136"/>
    </source>
</evidence>
<keyword evidence="9" id="KW-0325">Glycoprotein</keyword>
<comment type="caution">
    <text evidence="10">The sequence shown here is derived from an EMBL/GenBank/DDBJ whole genome shotgun (WGS) entry which is preliminary data.</text>
</comment>
<dbReference type="Proteomes" id="UP000593567">
    <property type="component" value="Unassembled WGS sequence"/>
</dbReference>
<evidence type="ECO:0008006" key="12">
    <source>
        <dbReference type="Google" id="ProtNLM"/>
    </source>
</evidence>
<name>A0A7J7KAD9_BUGNE</name>
<evidence type="ECO:0000256" key="6">
    <source>
        <dbReference type="ARBA" id="ARBA00022989"/>
    </source>
</evidence>
<keyword evidence="6" id="KW-1133">Transmembrane helix</keyword>
<organism evidence="10 11">
    <name type="scientific">Bugula neritina</name>
    <name type="common">Brown bryozoan</name>
    <name type="synonym">Sertularia neritina</name>
    <dbReference type="NCBI Taxonomy" id="10212"/>
    <lineage>
        <taxon>Eukaryota</taxon>
        <taxon>Metazoa</taxon>
        <taxon>Spiralia</taxon>
        <taxon>Lophotrochozoa</taxon>
        <taxon>Bryozoa</taxon>
        <taxon>Gymnolaemata</taxon>
        <taxon>Cheilostomatida</taxon>
        <taxon>Flustrina</taxon>
        <taxon>Buguloidea</taxon>
        <taxon>Bugulidae</taxon>
        <taxon>Bugula</taxon>
    </lineage>
</organism>
<dbReference type="PANTHER" id="PTHR14647">
    <property type="entry name" value="GALACTOSE-3-O-SULFOTRANSFERASE"/>
    <property type="match status" value="1"/>
</dbReference>
<dbReference type="OrthoDB" id="514299at2759"/>
<dbReference type="InterPro" id="IPR027417">
    <property type="entry name" value="P-loop_NTPase"/>
</dbReference>
<proteinExistence type="inferred from homology"/>
<reference evidence="10" key="1">
    <citation type="submission" date="2020-06" db="EMBL/GenBank/DDBJ databases">
        <title>Draft genome of Bugula neritina, a colonial animal packing powerful symbionts and potential medicines.</title>
        <authorList>
            <person name="Rayko M."/>
        </authorList>
    </citation>
    <scope>NUCLEOTIDE SEQUENCE [LARGE SCALE GENOMIC DNA]</scope>
    <source>
        <strain evidence="10">Kwan_BN1</strain>
    </source>
</reference>
<dbReference type="SUPFAM" id="SSF52540">
    <property type="entry name" value="P-loop containing nucleoside triphosphate hydrolases"/>
    <property type="match status" value="1"/>
</dbReference>
<dbReference type="Gene3D" id="3.40.50.300">
    <property type="entry name" value="P-loop containing nucleotide triphosphate hydrolases"/>
    <property type="match status" value="1"/>
</dbReference>
<dbReference type="EMBL" id="VXIV02000851">
    <property type="protein sequence ID" value="KAF6035632.1"/>
    <property type="molecule type" value="Genomic_DNA"/>
</dbReference>
<evidence type="ECO:0000256" key="9">
    <source>
        <dbReference type="ARBA" id="ARBA00023180"/>
    </source>
</evidence>
<protein>
    <recommendedName>
        <fullName evidence="12">GAL3ST1</fullName>
    </recommendedName>
</protein>
<evidence type="ECO:0000256" key="5">
    <source>
        <dbReference type="ARBA" id="ARBA00022968"/>
    </source>
</evidence>
<dbReference type="GO" id="GO:0000139">
    <property type="term" value="C:Golgi membrane"/>
    <property type="evidence" value="ECO:0007669"/>
    <property type="project" value="UniProtKB-SubCell"/>
</dbReference>
<keyword evidence="5" id="KW-0735">Signal-anchor</keyword>